<evidence type="ECO:0000313" key="7">
    <source>
        <dbReference type="EMBL" id="BAP39613.1"/>
    </source>
</evidence>
<dbReference type="SUPFAM" id="SSF69593">
    <property type="entry name" value="Glycerol-3-phosphate (1)-acyltransferase"/>
    <property type="match status" value="1"/>
</dbReference>
<dbReference type="PANTHER" id="PTHR10434:SF64">
    <property type="entry name" value="1-ACYL-SN-GLYCEROL-3-PHOSPHATE ACYLTRANSFERASE-RELATED"/>
    <property type="match status" value="1"/>
</dbReference>
<feature type="domain" description="Phospholipid/glycerol acyltransferase" evidence="6">
    <location>
        <begin position="72"/>
        <end position="196"/>
    </location>
</feature>
<reference evidence="8" key="1">
    <citation type="journal article" date="2014" name="Genome Announc.">
        <title>Complete Genome Sequence of Mycoplasma canadense Strain HAZ 360_1 from Bovine Mastitic Milk in Japan.</title>
        <authorList>
            <person name="Hata E."/>
        </authorList>
    </citation>
    <scope>NUCLEOTIDE SEQUENCE [LARGE SCALE GENOMIC DNA]</scope>
    <source>
        <strain evidence="8">HAZ360_1</strain>
    </source>
</reference>
<dbReference type="HOGENOM" id="CLU_027938_6_1_14"/>
<organism evidence="7 8">
    <name type="scientific">Metamycoplasma canadense</name>
    <dbReference type="NCBI Taxonomy" id="29554"/>
    <lineage>
        <taxon>Bacteria</taxon>
        <taxon>Bacillati</taxon>
        <taxon>Mycoplasmatota</taxon>
        <taxon>Mycoplasmoidales</taxon>
        <taxon>Metamycoplasmataceae</taxon>
        <taxon>Metamycoplasma</taxon>
    </lineage>
</organism>
<dbReference type="KEGG" id="mcan:MCAN360_0484"/>
<dbReference type="Pfam" id="PF01553">
    <property type="entry name" value="Acyltransferase"/>
    <property type="match status" value="1"/>
</dbReference>
<evidence type="ECO:0000256" key="1">
    <source>
        <dbReference type="ARBA" id="ARBA00005189"/>
    </source>
</evidence>
<dbReference type="PANTHER" id="PTHR10434">
    <property type="entry name" value="1-ACYL-SN-GLYCEROL-3-PHOSPHATE ACYLTRANSFERASE"/>
    <property type="match status" value="1"/>
</dbReference>
<name>A0A077L9A4_9BACT</name>
<dbReference type="SMART" id="SM00563">
    <property type="entry name" value="PlsC"/>
    <property type="match status" value="1"/>
</dbReference>
<keyword evidence="3 7" id="KW-0808">Transferase</keyword>
<dbReference type="GO" id="GO:0006654">
    <property type="term" value="P:phosphatidic acid biosynthetic process"/>
    <property type="evidence" value="ECO:0007669"/>
    <property type="project" value="TreeGrafter"/>
</dbReference>
<keyword evidence="4" id="KW-0443">Lipid metabolism</keyword>
<dbReference type="Proteomes" id="UP000031641">
    <property type="component" value="Chromosome"/>
</dbReference>
<keyword evidence="8" id="KW-1185">Reference proteome</keyword>
<protein>
    <submittedName>
        <fullName evidence="7">1-acyl-SN-glycerol-3-phosphate acyltransferase</fullName>
    </submittedName>
</protein>
<accession>A0A077L9A4</accession>
<evidence type="ECO:0000256" key="5">
    <source>
        <dbReference type="ARBA" id="ARBA00023315"/>
    </source>
</evidence>
<evidence type="ECO:0000256" key="3">
    <source>
        <dbReference type="ARBA" id="ARBA00022679"/>
    </source>
</evidence>
<evidence type="ECO:0000313" key="8">
    <source>
        <dbReference type="Proteomes" id="UP000031641"/>
    </source>
</evidence>
<dbReference type="EMBL" id="AP014631">
    <property type="protein sequence ID" value="BAP39613.1"/>
    <property type="molecule type" value="Genomic_DNA"/>
</dbReference>
<keyword evidence="2" id="KW-0444">Lipid biosynthesis</keyword>
<evidence type="ECO:0000256" key="2">
    <source>
        <dbReference type="ARBA" id="ARBA00022516"/>
    </source>
</evidence>
<evidence type="ECO:0000256" key="4">
    <source>
        <dbReference type="ARBA" id="ARBA00023098"/>
    </source>
</evidence>
<dbReference type="AlphaFoldDB" id="A0A077L9A4"/>
<evidence type="ECO:0000259" key="6">
    <source>
        <dbReference type="SMART" id="SM00563"/>
    </source>
</evidence>
<proteinExistence type="predicted"/>
<comment type="pathway">
    <text evidence="1">Lipid metabolism.</text>
</comment>
<sequence length="262" mass="30277">MKLRTRKFFRLIPLIHNISTLKAKARRNKNMPEYYKPQEKHFFVQKYGSNILRHLNIEVKVEGFENIPSGPCFLTPNHSTYLDPLIIVSALWNHGDGQRKSRSANFIARQEIKQKKFIEKIASLIDTFFIDTKKPREALAILKDFGQHVKKNQTCGVIFPEGNRTPDGKIHTFNTGVFLTAQSTYIPVVPVTINNACNCLDNNRSKKLVVTVKFHPAIKPQQFQTLDKKDFANWVQEIVSKDYVEQIITSKETVNNTYSKRK</sequence>
<dbReference type="OrthoDB" id="9803035at2"/>
<gene>
    <name evidence="7" type="primary">plsC</name>
    <name evidence="7" type="ORF">MCAN360_0484</name>
</gene>
<dbReference type="CDD" id="cd07989">
    <property type="entry name" value="LPLAT_AGPAT-like"/>
    <property type="match status" value="1"/>
</dbReference>
<dbReference type="RefSeq" id="WP_045433872.1">
    <property type="nucleotide sequence ID" value="NZ_AP014631.1"/>
</dbReference>
<keyword evidence="5 7" id="KW-0012">Acyltransferase</keyword>
<dbReference type="STRING" id="29554.MCAN360_0484"/>
<dbReference type="InterPro" id="IPR002123">
    <property type="entry name" value="Plipid/glycerol_acylTrfase"/>
</dbReference>
<dbReference type="GO" id="GO:0003841">
    <property type="term" value="F:1-acylglycerol-3-phosphate O-acyltransferase activity"/>
    <property type="evidence" value="ECO:0007669"/>
    <property type="project" value="TreeGrafter"/>
</dbReference>